<dbReference type="Pfam" id="PF00010">
    <property type="entry name" value="HLH"/>
    <property type="match status" value="1"/>
</dbReference>
<keyword evidence="4" id="KW-1185">Reference proteome</keyword>
<dbReference type="InterPro" id="IPR011598">
    <property type="entry name" value="bHLH_dom"/>
</dbReference>
<dbReference type="Proteomes" id="UP001321760">
    <property type="component" value="Unassembled WGS sequence"/>
</dbReference>
<feature type="compositionally biased region" description="Basic residues" evidence="1">
    <location>
        <begin position="66"/>
        <end position="76"/>
    </location>
</feature>
<comment type="caution">
    <text evidence="3">The sequence shown here is derived from an EMBL/GenBank/DDBJ whole genome shotgun (WGS) entry which is preliminary data.</text>
</comment>
<accession>A0AAV9H4E8</accession>
<feature type="compositionally biased region" description="Low complexity" evidence="1">
    <location>
        <begin position="156"/>
        <end position="168"/>
    </location>
</feature>
<sequence>MQLSHPHTIPGCQVAIHETPQLEGESREEEESWDGCAVRSTSMETSAKKDAGCKGISSTQLAAPPRGKRSKGRKSSARQELPKDGVPAGPALRTAARKHKRTEPASKPGESAQAHRARASHNQVEKEYRNRLHGYFERLLKVLPDEDELNDDARVGQSPSGSASSGSSQHKRLSKAEVLSVGGRERTRLQSGSSCGSSIKQCGTLKSPGGDSLLHF</sequence>
<evidence type="ECO:0000259" key="2">
    <source>
        <dbReference type="Pfam" id="PF00010"/>
    </source>
</evidence>
<evidence type="ECO:0000313" key="3">
    <source>
        <dbReference type="EMBL" id="KAK4454552.1"/>
    </source>
</evidence>
<evidence type="ECO:0000256" key="1">
    <source>
        <dbReference type="SAM" id="MobiDB-lite"/>
    </source>
</evidence>
<evidence type="ECO:0000313" key="4">
    <source>
        <dbReference type="Proteomes" id="UP001321760"/>
    </source>
</evidence>
<feature type="domain" description="BHLH" evidence="2">
    <location>
        <begin position="118"/>
        <end position="179"/>
    </location>
</feature>
<dbReference type="AlphaFoldDB" id="A0AAV9H4E8"/>
<protein>
    <recommendedName>
        <fullName evidence="2">BHLH domain-containing protein</fullName>
    </recommendedName>
</protein>
<reference evidence="3" key="1">
    <citation type="journal article" date="2023" name="Mol. Phylogenet. Evol.">
        <title>Genome-scale phylogeny and comparative genomics of the fungal order Sordariales.</title>
        <authorList>
            <person name="Hensen N."/>
            <person name="Bonometti L."/>
            <person name="Westerberg I."/>
            <person name="Brannstrom I.O."/>
            <person name="Guillou S."/>
            <person name="Cros-Aarteil S."/>
            <person name="Calhoun S."/>
            <person name="Haridas S."/>
            <person name="Kuo A."/>
            <person name="Mondo S."/>
            <person name="Pangilinan J."/>
            <person name="Riley R."/>
            <person name="LaButti K."/>
            <person name="Andreopoulos B."/>
            <person name="Lipzen A."/>
            <person name="Chen C."/>
            <person name="Yan M."/>
            <person name="Daum C."/>
            <person name="Ng V."/>
            <person name="Clum A."/>
            <person name="Steindorff A."/>
            <person name="Ohm R.A."/>
            <person name="Martin F."/>
            <person name="Silar P."/>
            <person name="Natvig D.O."/>
            <person name="Lalanne C."/>
            <person name="Gautier V."/>
            <person name="Ament-Velasquez S.L."/>
            <person name="Kruys A."/>
            <person name="Hutchinson M.I."/>
            <person name="Powell A.J."/>
            <person name="Barry K."/>
            <person name="Miller A.N."/>
            <person name="Grigoriev I.V."/>
            <person name="Debuchy R."/>
            <person name="Gladieux P."/>
            <person name="Hiltunen Thoren M."/>
            <person name="Johannesson H."/>
        </authorList>
    </citation>
    <scope>NUCLEOTIDE SEQUENCE</scope>
    <source>
        <strain evidence="3">PSN243</strain>
    </source>
</reference>
<organism evidence="3 4">
    <name type="scientific">Podospora aff. communis PSN243</name>
    <dbReference type="NCBI Taxonomy" id="3040156"/>
    <lineage>
        <taxon>Eukaryota</taxon>
        <taxon>Fungi</taxon>
        <taxon>Dikarya</taxon>
        <taxon>Ascomycota</taxon>
        <taxon>Pezizomycotina</taxon>
        <taxon>Sordariomycetes</taxon>
        <taxon>Sordariomycetidae</taxon>
        <taxon>Sordariales</taxon>
        <taxon>Podosporaceae</taxon>
        <taxon>Podospora</taxon>
    </lineage>
</organism>
<dbReference type="EMBL" id="MU865916">
    <property type="protein sequence ID" value="KAK4454552.1"/>
    <property type="molecule type" value="Genomic_DNA"/>
</dbReference>
<feature type="compositionally biased region" description="Polar residues" evidence="1">
    <location>
        <begin position="189"/>
        <end position="201"/>
    </location>
</feature>
<feature type="region of interest" description="Disordered" evidence="1">
    <location>
        <begin position="150"/>
        <end position="216"/>
    </location>
</feature>
<dbReference type="Gene3D" id="4.10.280.10">
    <property type="entry name" value="Helix-loop-helix DNA-binding domain"/>
    <property type="match status" value="1"/>
</dbReference>
<dbReference type="InterPro" id="IPR036638">
    <property type="entry name" value="HLH_DNA-bd_sf"/>
</dbReference>
<reference evidence="3" key="2">
    <citation type="submission" date="2023-05" db="EMBL/GenBank/DDBJ databases">
        <authorList>
            <consortium name="Lawrence Berkeley National Laboratory"/>
            <person name="Steindorff A."/>
            <person name="Hensen N."/>
            <person name="Bonometti L."/>
            <person name="Westerberg I."/>
            <person name="Brannstrom I.O."/>
            <person name="Guillou S."/>
            <person name="Cros-Aarteil S."/>
            <person name="Calhoun S."/>
            <person name="Haridas S."/>
            <person name="Kuo A."/>
            <person name="Mondo S."/>
            <person name="Pangilinan J."/>
            <person name="Riley R."/>
            <person name="Labutti K."/>
            <person name="Andreopoulos B."/>
            <person name="Lipzen A."/>
            <person name="Chen C."/>
            <person name="Yanf M."/>
            <person name="Daum C."/>
            <person name="Ng V."/>
            <person name="Clum A."/>
            <person name="Ohm R."/>
            <person name="Martin F."/>
            <person name="Silar P."/>
            <person name="Natvig D."/>
            <person name="Lalanne C."/>
            <person name="Gautier V."/>
            <person name="Ament-Velasquez S.L."/>
            <person name="Kruys A."/>
            <person name="Hutchinson M.I."/>
            <person name="Powell A.J."/>
            <person name="Barry K."/>
            <person name="Miller A.N."/>
            <person name="Grigoriev I.V."/>
            <person name="Debuchy R."/>
            <person name="Gladieux P."/>
            <person name="Thoren M.H."/>
            <person name="Johannesson H."/>
        </authorList>
    </citation>
    <scope>NUCLEOTIDE SEQUENCE</scope>
    <source>
        <strain evidence="3">PSN243</strain>
    </source>
</reference>
<proteinExistence type="predicted"/>
<dbReference type="SUPFAM" id="SSF47459">
    <property type="entry name" value="HLH, helix-loop-helix DNA-binding domain"/>
    <property type="match status" value="1"/>
</dbReference>
<gene>
    <name evidence="3" type="ORF">QBC34DRAFT_392007</name>
</gene>
<name>A0AAV9H4E8_9PEZI</name>
<feature type="region of interest" description="Disordered" evidence="1">
    <location>
        <begin position="1"/>
        <end position="128"/>
    </location>
</feature>
<dbReference type="GO" id="GO:0046983">
    <property type="term" value="F:protein dimerization activity"/>
    <property type="evidence" value="ECO:0007669"/>
    <property type="project" value="InterPro"/>
</dbReference>